<proteinExistence type="predicted"/>
<dbReference type="AlphaFoldDB" id="A0A2G5U574"/>
<evidence type="ECO:0000256" key="1">
    <source>
        <dbReference type="SAM" id="MobiDB-lite"/>
    </source>
</evidence>
<evidence type="ECO:0000313" key="3">
    <source>
        <dbReference type="Proteomes" id="UP000230233"/>
    </source>
</evidence>
<gene>
    <name evidence="2" type="primary">Cnig_chr_IV.g14120</name>
    <name evidence="2" type="ORF">B9Z55_014120</name>
</gene>
<sequence length="135" mass="15174">MMVTHKHGVVSRSVESRIVDFHKRGRRCPDASKQSDDVKKQQQRPTAHMSTRLSNTAGAHGKEEPSCLETPDNENSREIPEILVATNGRKTKNRQVDSILTPIPRPANRREANRFTVGKAVKGSQADKKPQQKNR</sequence>
<feature type="region of interest" description="Disordered" evidence="1">
    <location>
        <begin position="18"/>
        <end position="135"/>
    </location>
</feature>
<feature type="compositionally biased region" description="Polar residues" evidence="1">
    <location>
        <begin position="44"/>
        <end position="57"/>
    </location>
</feature>
<feature type="compositionally biased region" description="Basic and acidic residues" evidence="1">
    <location>
        <begin position="18"/>
        <end position="40"/>
    </location>
</feature>
<keyword evidence="3" id="KW-1185">Reference proteome</keyword>
<name>A0A2G5U574_9PELO</name>
<reference evidence="3" key="1">
    <citation type="submission" date="2017-10" db="EMBL/GenBank/DDBJ databases">
        <title>Rapid genome shrinkage in a self-fertile nematode reveals novel sperm competition proteins.</title>
        <authorList>
            <person name="Yin D."/>
            <person name="Schwarz E.M."/>
            <person name="Thomas C.G."/>
            <person name="Felde R.L."/>
            <person name="Korf I.F."/>
            <person name="Cutter A.D."/>
            <person name="Schartner C.M."/>
            <person name="Ralston E.J."/>
            <person name="Meyer B.J."/>
            <person name="Haag E.S."/>
        </authorList>
    </citation>
    <scope>NUCLEOTIDE SEQUENCE [LARGE SCALE GENOMIC DNA]</scope>
    <source>
        <strain evidence="3">JU1422</strain>
    </source>
</reference>
<evidence type="ECO:0000313" key="2">
    <source>
        <dbReference type="EMBL" id="PIC34491.1"/>
    </source>
</evidence>
<protein>
    <submittedName>
        <fullName evidence="2">Uncharacterized protein</fullName>
    </submittedName>
</protein>
<organism evidence="2 3">
    <name type="scientific">Caenorhabditis nigoni</name>
    <dbReference type="NCBI Taxonomy" id="1611254"/>
    <lineage>
        <taxon>Eukaryota</taxon>
        <taxon>Metazoa</taxon>
        <taxon>Ecdysozoa</taxon>
        <taxon>Nematoda</taxon>
        <taxon>Chromadorea</taxon>
        <taxon>Rhabditida</taxon>
        <taxon>Rhabditina</taxon>
        <taxon>Rhabditomorpha</taxon>
        <taxon>Rhabditoidea</taxon>
        <taxon>Rhabditidae</taxon>
        <taxon>Peloderinae</taxon>
        <taxon>Caenorhabditis</taxon>
    </lineage>
</organism>
<comment type="caution">
    <text evidence="2">The sequence shown here is derived from an EMBL/GenBank/DDBJ whole genome shotgun (WGS) entry which is preliminary data.</text>
</comment>
<feature type="compositionally biased region" description="Basic and acidic residues" evidence="1">
    <location>
        <begin position="125"/>
        <end position="135"/>
    </location>
</feature>
<dbReference type="Proteomes" id="UP000230233">
    <property type="component" value="Chromosome IV"/>
</dbReference>
<dbReference type="EMBL" id="PDUG01000004">
    <property type="protein sequence ID" value="PIC34491.1"/>
    <property type="molecule type" value="Genomic_DNA"/>
</dbReference>
<accession>A0A2G5U574</accession>